<dbReference type="GO" id="GO:0005829">
    <property type="term" value="C:cytosol"/>
    <property type="evidence" value="ECO:0007669"/>
    <property type="project" value="TreeGrafter"/>
</dbReference>
<reference evidence="8" key="2">
    <citation type="submission" date="2020-09" db="EMBL/GenBank/DDBJ databases">
        <authorList>
            <person name="Sun Q."/>
            <person name="Zhou Y."/>
        </authorList>
    </citation>
    <scope>NUCLEOTIDE SEQUENCE</scope>
    <source>
        <strain evidence="8">CGMCC 1.12195</strain>
    </source>
</reference>
<evidence type="ECO:0000259" key="7">
    <source>
        <dbReference type="PROSITE" id="PS50110"/>
    </source>
</evidence>
<dbReference type="InterPro" id="IPR001789">
    <property type="entry name" value="Sig_transdc_resp-reg_receiver"/>
</dbReference>
<keyword evidence="2" id="KW-0902">Two-component regulatory system</keyword>
<dbReference type="GO" id="GO:0032993">
    <property type="term" value="C:protein-DNA complex"/>
    <property type="evidence" value="ECO:0007669"/>
    <property type="project" value="TreeGrafter"/>
</dbReference>
<keyword evidence="9" id="KW-1185">Reference proteome</keyword>
<dbReference type="InterPro" id="IPR007492">
    <property type="entry name" value="LytTR_DNA-bd_dom"/>
</dbReference>
<dbReference type="PANTHER" id="PTHR48111">
    <property type="entry name" value="REGULATOR OF RPOS"/>
    <property type="match status" value="1"/>
</dbReference>
<evidence type="ECO:0000256" key="5">
    <source>
        <dbReference type="ARBA" id="ARBA00023163"/>
    </source>
</evidence>
<dbReference type="Pfam" id="PF00072">
    <property type="entry name" value="Response_reg"/>
    <property type="match status" value="1"/>
</dbReference>
<dbReference type="GO" id="GO:0000156">
    <property type="term" value="F:phosphorelay response regulator activity"/>
    <property type="evidence" value="ECO:0007669"/>
    <property type="project" value="TreeGrafter"/>
</dbReference>
<evidence type="ECO:0000256" key="4">
    <source>
        <dbReference type="ARBA" id="ARBA00023125"/>
    </source>
</evidence>
<dbReference type="Gene3D" id="2.40.50.1020">
    <property type="entry name" value="LytTr DNA-binding domain"/>
    <property type="match status" value="1"/>
</dbReference>
<dbReference type="Gene3D" id="3.40.50.2300">
    <property type="match status" value="1"/>
</dbReference>
<dbReference type="SMART" id="SM00448">
    <property type="entry name" value="REC"/>
    <property type="match status" value="1"/>
</dbReference>
<dbReference type="SUPFAM" id="SSF52172">
    <property type="entry name" value="CheY-like"/>
    <property type="match status" value="1"/>
</dbReference>
<keyword evidence="3" id="KW-0805">Transcription regulation</keyword>
<reference evidence="8" key="1">
    <citation type="journal article" date="2014" name="Int. J. Syst. Evol. Microbiol.">
        <title>Complete genome sequence of Corynebacterium casei LMG S-19264T (=DSM 44701T), isolated from a smear-ripened cheese.</title>
        <authorList>
            <consortium name="US DOE Joint Genome Institute (JGI-PGF)"/>
            <person name="Walter F."/>
            <person name="Albersmeier A."/>
            <person name="Kalinowski J."/>
            <person name="Ruckert C."/>
        </authorList>
    </citation>
    <scope>NUCLEOTIDE SEQUENCE</scope>
    <source>
        <strain evidence="8">CGMCC 1.12195</strain>
    </source>
</reference>
<dbReference type="Proteomes" id="UP000660862">
    <property type="component" value="Unassembled WGS sequence"/>
</dbReference>
<accession>A0A917MCD3</accession>
<dbReference type="PROSITE" id="PS50110">
    <property type="entry name" value="RESPONSE_REGULATORY"/>
    <property type="match status" value="1"/>
</dbReference>
<gene>
    <name evidence="8" type="ORF">GCM10007415_23030</name>
</gene>
<dbReference type="InterPro" id="IPR039420">
    <property type="entry name" value="WalR-like"/>
</dbReference>
<dbReference type="Pfam" id="PF04397">
    <property type="entry name" value="LytTR"/>
    <property type="match status" value="1"/>
</dbReference>
<evidence type="ECO:0000256" key="6">
    <source>
        <dbReference type="PROSITE-ProRule" id="PRU00169"/>
    </source>
</evidence>
<evidence type="ECO:0000256" key="1">
    <source>
        <dbReference type="ARBA" id="ARBA00022553"/>
    </source>
</evidence>
<feature type="modified residue" description="4-aspartylphosphate" evidence="6">
    <location>
        <position position="62"/>
    </location>
</feature>
<evidence type="ECO:0000313" key="9">
    <source>
        <dbReference type="Proteomes" id="UP000660862"/>
    </source>
</evidence>
<comment type="caution">
    <text evidence="8">The sequence shown here is derived from an EMBL/GenBank/DDBJ whole genome shotgun (WGS) entry which is preliminary data.</text>
</comment>
<proteinExistence type="predicted"/>
<organism evidence="8 9">
    <name type="scientific">Parapedobacter pyrenivorans</name>
    <dbReference type="NCBI Taxonomy" id="1305674"/>
    <lineage>
        <taxon>Bacteria</taxon>
        <taxon>Pseudomonadati</taxon>
        <taxon>Bacteroidota</taxon>
        <taxon>Sphingobacteriia</taxon>
        <taxon>Sphingobacteriales</taxon>
        <taxon>Sphingobacteriaceae</taxon>
        <taxon>Parapedobacter</taxon>
    </lineage>
</organism>
<dbReference type="RefSeq" id="WP_188506005.1">
    <property type="nucleotide sequence ID" value="NZ_BMER01000001.1"/>
</dbReference>
<keyword evidence="5" id="KW-0804">Transcription</keyword>
<evidence type="ECO:0000313" key="8">
    <source>
        <dbReference type="EMBL" id="GGG88386.1"/>
    </source>
</evidence>
<evidence type="ECO:0000256" key="3">
    <source>
        <dbReference type="ARBA" id="ARBA00023015"/>
    </source>
</evidence>
<dbReference type="InterPro" id="IPR011006">
    <property type="entry name" value="CheY-like_superfamily"/>
</dbReference>
<dbReference type="AlphaFoldDB" id="A0A917MCD3"/>
<dbReference type="PANTHER" id="PTHR48111:SF1">
    <property type="entry name" value="TWO-COMPONENT RESPONSE REGULATOR ORR33"/>
    <property type="match status" value="1"/>
</dbReference>
<name>A0A917MCD3_9SPHI</name>
<keyword evidence="1 6" id="KW-0597">Phosphoprotein</keyword>
<dbReference type="SMART" id="SM00850">
    <property type="entry name" value="LytTR"/>
    <property type="match status" value="1"/>
</dbReference>
<keyword evidence="4 8" id="KW-0238">DNA-binding</keyword>
<dbReference type="EMBL" id="BMER01000001">
    <property type="protein sequence ID" value="GGG88386.1"/>
    <property type="molecule type" value="Genomic_DNA"/>
</dbReference>
<dbReference type="GO" id="GO:0000976">
    <property type="term" value="F:transcription cis-regulatory region binding"/>
    <property type="evidence" value="ECO:0007669"/>
    <property type="project" value="TreeGrafter"/>
</dbReference>
<dbReference type="GO" id="GO:0006355">
    <property type="term" value="P:regulation of DNA-templated transcription"/>
    <property type="evidence" value="ECO:0007669"/>
    <property type="project" value="TreeGrafter"/>
</dbReference>
<evidence type="ECO:0000256" key="2">
    <source>
        <dbReference type="ARBA" id="ARBA00023012"/>
    </source>
</evidence>
<protein>
    <submittedName>
        <fullName evidence="8">DNA-binding response regulator</fullName>
    </submittedName>
</protein>
<sequence length="263" mass="30023">MAILPYPHRLRIVVVDDHQSSIDVINAHATKMENVSVSLATTDPFEALRFIRQNTVEAVFLDVRMDVMDGLEFIEQLADPPPIVLTTAYDEFALKGYELEVVDYLLKPIDFAQFAKAIHRVEKKLFGVAAPTVPIEERADSRVILPVEHKMIMVNLTDILALAARRNTTEVHVLGQYHFLDRHTSKVSREVMDMVVNRPFGELVDSLPYPQFVRTHRSYAVALDMIAEFNGGFVKLFHLPQKSFSVSETYREEIKNLLSKENQ</sequence>
<feature type="domain" description="Response regulatory" evidence="7">
    <location>
        <begin position="11"/>
        <end position="122"/>
    </location>
</feature>